<dbReference type="Proteomes" id="UP000324222">
    <property type="component" value="Unassembled WGS sequence"/>
</dbReference>
<gene>
    <name evidence="1" type="ORF">E2C01_062532</name>
</gene>
<dbReference type="AlphaFoldDB" id="A0A5B7HDY1"/>
<sequence>MAANSGQADTRLCLLLLLPHLPRPRQPPLALPPTAVCVEEVVLGKKNCPGRFILAWRVFDRARGEGGLLRHSMSLLSIFTASTLPPCRRRRASVDLLSSWS</sequence>
<comment type="caution">
    <text evidence="1">The sequence shown here is derived from an EMBL/GenBank/DDBJ whole genome shotgun (WGS) entry which is preliminary data.</text>
</comment>
<reference evidence="1 2" key="1">
    <citation type="submission" date="2019-05" db="EMBL/GenBank/DDBJ databases">
        <title>Another draft genome of Portunus trituberculatus and its Hox gene families provides insights of decapod evolution.</title>
        <authorList>
            <person name="Jeong J.-H."/>
            <person name="Song I."/>
            <person name="Kim S."/>
            <person name="Choi T."/>
            <person name="Kim D."/>
            <person name="Ryu S."/>
            <person name="Kim W."/>
        </authorList>
    </citation>
    <scope>NUCLEOTIDE SEQUENCE [LARGE SCALE GENOMIC DNA]</scope>
    <source>
        <tissue evidence="1">Muscle</tissue>
    </source>
</reference>
<protein>
    <submittedName>
        <fullName evidence="1">Uncharacterized protein</fullName>
    </submittedName>
</protein>
<evidence type="ECO:0000313" key="1">
    <source>
        <dbReference type="EMBL" id="MPC68333.1"/>
    </source>
</evidence>
<proteinExistence type="predicted"/>
<dbReference type="EMBL" id="VSRR010027665">
    <property type="protein sequence ID" value="MPC68333.1"/>
    <property type="molecule type" value="Genomic_DNA"/>
</dbReference>
<accession>A0A5B7HDY1</accession>
<evidence type="ECO:0000313" key="2">
    <source>
        <dbReference type="Proteomes" id="UP000324222"/>
    </source>
</evidence>
<keyword evidence="2" id="KW-1185">Reference proteome</keyword>
<name>A0A5B7HDY1_PORTR</name>
<organism evidence="1 2">
    <name type="scientific">Portunus trituberculatus</name>
    <name type="common">Swimming crab</name>
    <name type="synonym">Neptunus trituberculatus</name>
    <dbReference type="NCBI Taxonomy" id="210409"/>
    <lineage>
        <taxon>Eukaryota</taxon>
        <taxon>Metazoa</taxon>
        <taxon>Ecdysozoa</taxon>
        <taxon>Arthropoda</taxon>
        <taxon>Crustacea</taxon>
        <taxon>Multicrustacea</taxon>
        <taxon>Malacostraca</taxon>
        <taxon>Eumalacostraca</taxon>
        <taxon>Eucarida</taxon>
        <taxon>Decapoda</taxon>
        <taxon>Pleocyemata</taxon>
        <taxon>Brachyura</taxon>
        <taxon>Eubrachyura</taxon>
        <taxon>Portunoidea</taxon>
        <taxon>Portunidae</taxon>
        <taxon>Portuninae</taxon>
        <taxon>Portunus</taxon>
    </lineage>
</organism>